<dbReference type="RefSeq" id="WP_231446882.1">
    <property type="nucleotide sequence ID" value="NZ_JAJOMB010000016.1"/>
</dbReference>
<proteinExistence type="predicted"/>
<evidence type="ECO:0008006" key="3">
    <source>
        <dbReference type="Google" id="ProtNLM"/>
    </source>
</evidence>
<dbReference type="SUPFAM" id="SSF51735">
    <property type="entry name" value="NAD(P)-binding Rossmann-fold domains"/>
    <property type="match status" value="1"/>
</dbReference>
<dbReference type="PANTHER" id="PTHR43162:SF1">
    <property type="entry name" value="PRESTALK A DIFFERENTIATION PROTEIN A"/>
    <property type="match status" value="1"/>
</dbReference>
<reference evidence="1" key="1">
    <citation type="submission" date="2021-11" db="EMBL/GenBank/DDBJ databases">
        <title>Streptomyces corallinus and Kineosporia corallina sp. nov., two new coral-derived marine actinobacteria.</title>
        <authorList>
            <person name="Buangrab K."/>
            <person name="Sutthacheep M."/>
            <person name="Yeemin T."/>
            <person name="Harunari E."/>
            <person name="Igarashi Y."/>
            <person name="Sripreechasak P."/>
            <person name="Kanchanasin P."/>
            <person name="Tanasupawat S."/>
            <person name="Phongsopitanun W."/>
        </authorList>
    </citation>
    <scope>NUCLEOTIDE SEQUENCE</scope>
    <source>
        <strain evidence="1">JCM 31032</strain>
    </source>
</reference>
<dbReference type="PANTHER" id="PTHR43162">
    <property type="match status" value="1"/>
</dbReference>
<dbReference type="AlphaFoldDB" id="A0A9X1NFZ1"/>
<sequence>MLGPEDISYDEQAAVLSEVLGREVRYEQIPIETHRANLLARGTFEAMAQGVIDMALAKNAGLDAGVVRTPEFSTPTTFRQWCQDVLVPATA</sequence>
<dbReference type="EMBL" id="JAJOMB010000016">
    <property type="protein sequence ID" value="MCD5314402.1"/>
    <property type="molecule type" value="Genomic_DNA"/>
</dbReference>
<evidence type="ECO:0000313" key="2">
    <source>
        <dbReference type="Proteomes" id="UP001138997"/>
    </source>
</evidence>
<accession>A0A9X1NFZ1</accession>
<dbReference type="InterPro" id="IPR036291">
    <property type="entry name" value="NAD(P)-bd_dom_sf"/>
</dbReference>
<keyword evidence="2" id="KW-1185">Reference proteome</keyword>
<dbReference type="Proteomes" id="UP001138997">
    <property type="component" value="Unassembled WGS sequence"/>
</dbReference>
<organism evidence="1 2">
    <name type="scientific">Kineosporia babensis</name>
    <dbReference type="NCBI Taxonomy" id="499548"/>
    <lineage>
        <taxon>Bacteria</taxon>
        <taxon>Bacillati</taxon>
        <taxon>Actinomycetota</taxon>
        <taxon>Actinomycetes</taxon>
        <taxon>Kineosporiales</taxon>
        <taxon>Kineosporiaceae</taxon>
        <taxon>Kineosporia</taxon>
    </lineage>
</organism>
<protein>
    <recommendedName>
        <fullName evidence="3">NmrA-like domain-containing protein</fullName>
    </recommendedName>
</protein>
<comment type="caution">
    <text evidence="1">The sequence shown here is derived from an EMBL/GenBank/DDBJ whole genome shotgun (WGS) entry which is preliminary data.</text>
</comment>
<gene>
    <name evidence="1" type="ORF">LR394_26195</name>
</gene>
<evidence type="ECO:0000313" key="1">
    <source>
        <dbReference type="EMBL" id="MCD5314402.1"/>
    </source>
</evidence>
<dbReference type="InterPro" id="IPR051604">
    <property type="entry name" value="Ergot_Alk_Oxidoreductase"/>
</dbReference>
<name>A0A9X1NFZ1_9ACTN</name>
<dbReference type="Gene3D" id="3.90.25.10">
    <property type="entry name" value="UDP-galactose 4-epimerase, domain 1"/>
    <property type="match status" value="1"/>
</dbReference>